<name>A0ABS8G4X2_9FIRM</name>
<dbReference type="EMBL" id="JAJEQX010000042">
    <property type="protein sequence ID" value="MCC2255959.1"/>
    <property type="molecule type" value="Genomic_DNA"/>
</dbReference>
<comment type="caution">
    <text evidence="1">The sequence shown here is derived from an EMBL/GenBank/DDBJ whole genome shotgun (WGS) entry which is preliminary data.</text>
</comment>
<reference evidence="1 2" key="1">
    <citation type="submission" date="2021-10" db="EMBL/GenBank/DDBJ databases">
        <title>Anaerobic single-cell dispensing facilitates the cultivation of human gut bacteria.</title>
        <authorList>
            <person name="Afrizal A."/>
        </authorList>
    </citation>
    <scope>NUCLEOTIDE SEQUENCE [LARGE SCALE GENOMIC DNA]</scope>
    <source>
        <strain evidence="1 2">CLA-AA-H200</strain>
    </source>
</reference>
<dbReference type="Proteomes" id="UP001198151">
    <property type="component" value="Unassembled WGS sequence"/>
</dbReference>
<dbReference type="RefSeq" id="WP_227708940.1">
    <property type="nucleotide sequence ID" value="NZ_JAJEQX010000042.1"/>
</dbReference>
<sequence length="109" mass="13051">MKVKRVSNVMWPYIRDVMIRDSLDYSARTGTDDTVSLMIPGISNRRFSELLEDAKCEKQRKETESEIPVYSYRTLKDKKKRDRMFRLNGKRCFHVLRDDACKCIRERLI</sequence>
<accession>A0ABS8G4X2</accession>
<evidence type="ECO:0000313" key="1">
    <source>
        <dbReference type="EMBL" id="MCC2255959.1"/>
    </source>
</evidence>
<gene>
    <name evidence="1" type="ORF">LKD70_16325</name>
</gene>
<keyword evidence="2" id="KW-1185">Reference proteome</keyword>
<evidence type="ECO:0000313" key="2">
    <source>
        <dbReference type="Proteomes" id="UP001198151"/>
    </source>
</evidence>
<protein>
    <submittedName>
        <fullName evidence="1">Uncharacterized protein</fullName>
    </submittedName>
</protein>
<proteinExistence type="predicted"/>
<organism evidence="1 2">
    <name type="scientific">Ruminococcus turbiniformis</name>
    <dbReference type="NCBI Taxonomy" id="2881258"/>
    <lineage>
        <taxon>Bacteria</taxon>
        <taxon>Bacillati</taxon>
        <taxon>Bacillota</taxon>
        <taxon>Clostridia</taxon>
        <taxon>Eubacteriales</taxon>
        <taxon>Oscillospiraceae</taxon>
        <taxon>Ruminococcus</taxon>
    </lineage>
</organism>